<dbReference type="EMBL" id="LXEX01000031">
    <property type="protein sequence ID" value="OAT59021.1"/>
    <property type="molecule type" value="Genomic_DNA"/>
</dbReference>
<evidence type="ECO:0000313" key="3">
    <source>
        <dbReference type="EMBL" id="OAT59021.1"/>
    </source>
</evidence>
<keyword evidence="1" id="KW-0812">Transmembrane</keyword>
<protein>
    <submittedName>
        <fullName evidence="3">PilV family plasmid conjugative transfer pilus-tip adhesin protein</fullName>
    </submittedName>
</protein>
<proteinExistence type="predicted"/>
<dbReference type="InterPro" id="IPR007001">
    <property type="entry name" value="Shufflon_N"/>
</dbReference>
<accession>A0AA91IPV6</accession>
<feature type="domain" description="Bacterial shufflon protein N-terminal" evidence="2">
    <location>
        <begin position="37"/>
        <end position="370"/>
    </location>
</feature>
<feature type="transmembrane region" description="Helical" evidence="1">
    <location>
        <begin position="12"/>
        <end position="35"/>
    </location>
</feature>
<organism evidence="3 4">
    <name type="scientific">Obesumbacterium proteus ATCC 12841</name>
    <dbReference type="NCBI Taxonomy" id="1354268"/>
    <lineage>
        <taxon>Bacteria</taxon>
        <taxon>Pseudomonadati</taxon>
        <taxon>Pseudomonadota</taxon>
        <taxon>Gammaproteobacteria</taxon>
        <taxon>Enterobacterales</taxon>
        <taxon>Hafniaceae</taxon>
        <taxon>Obesumbacterium</taxon>
    </lineage>
</organism>
<evidence type="ECO:0000256" key="1">
    <source>
        <dbReference type="SAM" id="Phobius"/>
    </source>
</evidence>
<keyword evidence="1" id="KW-0472">Membrane</keyword>
<gene>
    <name evidence="3" type="ORF">M993_02324</name>
</gene>
<evidence type="ECO:0000259" key="2">
    <source>
        <dbReference type="Pfam" id="PF04917"/>
    </source>
</evidence>
<dbReference type="Pfam" id="PF04917">
    <property type="entry name" value="Shufflon_N"/>
    <property type="match status" value="1"/>
</dbReference>
<keyword evidence="1" id="KW-1133">Transmembrane helix</keyword>
<dbReference type="AlphaFoldDB" id="A0AA91IPV6"/>
<name>A0AA91IPV6_9GAMM</name>
<keyword evidence="4" id="KW-1185">Reference proteome</keyword>
<sequence>MSTNLKRADRGWTVMSTGIGLLILLAVAVWSMGYYNDYIQQRGWQVTASQLTRFRSSVKAYVGRYYDTLLAAAGTTAPVIITPQMLKNTGLIEPGFSNATTDGQLISAAVTRNATNTDQLQALVITQGGESLPYAALRQISVDIDGLGAYVWKSTNVTGAMESWSVPLASFGVSTSSGHVGALIPSDELGVAREESDRLYRFSVTGKPDLNRMHTSIDMGSNNLNNTNTVNAQTGIFSGNVTAAGTVQGGNVNATSNVTANNSVTAGNAITAGSDIRSNNGWLITRDSKGWLNETHGGGFTMTDNDWVRAINDKNIYTGGQVRGGSVRADDRLSAGGILQLDQINNEGWGCDAGGVSHDSTGALLSCQSGVWKRQTPAFDIQTVISPSACTNLTAAYATCPAGTKLISGGYQLTKWTEGGSYNSPDSNYADNPGNRWVITTPNNQGKPSCYAAVASCVRQ</sequence>
<comment type="caution">
    <text evidence="3">The sequence shown here is derived from an EMBL/GenBank/DDBJ whole genome shotgun (WGS) entry which is preliminary data.</text>
</comment>
<evidence type="ECO:0000313" key="4">
    <source>
        <dbReference type="Proteomes" id="UP000078431"/>
    </source>
</evidence>
<dbReference type="Proteomes" id="UP000078431">
    <property type="component" value="Unassembled WGS sequence"/>
</dbReference>
<reference evidence="3 4" key="1">
    <citation type="submission" date="2016-04" db="EMBL/GenBank/DDBJ databases">
        <title>ATOL: Assembling a taxonomically balanced genome-scale reconstruction of the evolutionary history of the Enterobacteriaceae.</title>
        <authorList>
            <person name="Plunkett G.III."/>
            <person name="Neeno-Eckwall E.C."/>
            <person name="Glasner J.D."/>
            <person name="Perna N.T."/>
        </authorList>
    </citation>
    <scope>NUCLEOTIDE SEQUENCE [LARGE SCALE GENOMIC DNA]</scope>
    <source>
        <strain evidence="3 4">ATCC 12841</strain>
    </source>
</reference>
<dbReference type="RefSeq" id="WP_061552941.1">
    <property type="nucleotide sequence ID" value="NZ_LXEX01000031.1"/>
</dbReference>